<keyword evidence="1" id="KW-0732">Signal</keyword>
<feature type="signal peptide" evidence="1">
    <location>
        <begin position="1"/>
        <end position="34"/>
    </location>
</feature>
<proteinExistence type="predicted"/>
<dbReference type="Gene3D" id="2.60.40.2470">
    <property type="entry name" value="SoxY domain"/>
    <property type="match status" value="1"/>
</dbReference>
<dbReference type="OrthoDB" id="8538315at2"/>
<dbReference type="Proteomes" id="UP000186002">
    <property type="component" value="Unassembled WGS sequence"/>
</dbReference>
<dbReference type="STRING" id="735517.SAMN05444272_4572"/>
<name>A0A1M7PPJ7_9HYPH</name>
<dbReference type="InterPro" id="IPR030831">
    <property type="entry name" value="Fuse-rel_SoxYZ"/>
</dbReference>
<dbReference type="InterPro" id="IPR013783">
    <property type="entry name" value="Ig-like_fold"/>
</dbReference>
<gene>
    <name evidence="4" type="ORF">SAMN05444272_4572</name>
</gene>
<evidence type="ECO:0000313" key="5">
    <source>
        <dbReference type="Proteomes" id="UP000186002"/>
    </source>
</evidence>
<evidence type="ECO:0000259" key="3">
    <source>
        <dbReference type="Pfam" id="PF13501"/>
    </source>
</evidence>
<evidence type="ECO:0000259" key="2">
    <source>
        <dbReference type="Pfam" id="PF08770"/>
    </source>
</evidence>
<accession>A0A1M7PPJ7</accession>
<evidence type="ECO:0000313" key="4">
    <source>
        <dbReference type="EMBL" id="SHN19252.1"/>
    </source>
</evidence>
<feature type="chain" id="PRO_5012093763" evidence="1">
    <location>
        <begin position="35"/>
        <end position="291"/>
    </location>
</feature>
<dbReference type="Gene3D" id="2.60.40.10">
    <property type="entry name" value="Immunoglobulins"/>
    <property type="match status" value="1"/>
</dbReference>
<dbReference type="InterPro" id="IPR038162">
    <property type="entry name" value="SoxY_sf"/>
</dbReference>
<keyword evidence="5" id="KW-1185">Reference proteome</keyword>
<organism evidence="4 5">
    <name type="scientific">Roseibium suaedae</name>
    <dbReference type="NCBI Taxonomy" id="735517"/>
    <lineage>
        <taxon>Bacteria</taxon>
        <taxon>Pseudomonadati</taxon>
        <taxon>Pseudomonadota</taxon>
        <taxon>Alphaproteobacteria</taxon>
        <taxon>Hyphomicrobiales</taxon>
        <taxon>Stappiaceae</taxon>
        <taxon>Roseibium</taxon>
    </lineage>
</organism>
<sequence>MPRIKLGEALARPGTAAVSLLALAALVAARPAQAADTSTWQDLRSELYGSVFLAKSPDVLKLEAPYRTGNDSRTLLTTSVQAPEGLLVTGLDVILDENPMPVSARLQFAQPIQRFQITGTFRINGPTPVHAVATLDNGQRFMAEGFVKTSGQGACAAPPGTDPKEALKTLGQMELALKTAPLAENQSASGLAASVLSGADKDLDLTVDIKHPSHSGMQMDQISLLYIPARFIDTLNISVNGAPYVDITGSISLSENPRLELTIPPGGRTAGVHLLDTNGATSDAEVTLPGY</sequence>
<evidence type="ECO:0000256" key="1">
    <source>
        <dbReference type="SAM" id="SignalP"/>
    </source>
</evidence>
<dbReference type="SUPFAM" id="SSF81296">
    <property type="entry name" value="E set domains"/>
    <property type="match status" value="1"/>
</dbReference>
<dbReference type="InterPro" id="IPR014880">
    <property type="entry name" value="SoxZ_dom"/>
</dbReference>
<dbReference type="RefSeq" id="WP_084082210.1">
    <property type="nucleotide sequence ID" value="NZ_FRBW01000009.1"/>
</dbReference>
<feature type="domain" description="Ig-like SoxY" evidence="3">
    <location>
        <begin position="46"/>
        <end position="155"/>
    </location>
</feature>
<reference evidence="4 5" key="1">
    <citation type="submission" date="2016-11" db="EMBL/GenBank/DDBJ databases">
        <authorList>
            <person name="Jaros S."/>
            <person name="Januszkiewicz K."/>
            <person name="Wedrychowicz H."/>
        </authorList>
    </citation>
    <scope>NUCLEOTIDE SEQUENCE [LARGE SCALE GENOMIC DNA]</scope>
    <source>
        <strain evidence="4 5">DSM 22153</strain>
    </source>
</reference>
<dbReference type="EMBL" id="FRBW01000009">
    <property type="protein sequence ID" value="SHN19252.1"/>
    <property type="molecule type" value="Genomic_DNA"/>
</dbReference>
<dbReference type="InterPro" id="IPR032711">
    <property type="entry name" value="SoxY"/>
</dbReference>
<feature type="domain" description="Sulphur oxidation protein SoxZ" evidence="2">
    <location>
        <begin position="203"/>
        <end position="286"/>
    </location>
</feature>
<dbReference type="AlphaFoldDB" id="A0A1M7PPJ7"/>
<dbReference type="NCBIfam" id="TIGR04557">
    <property type="entry name" value="fuse_rel_SoxYZ"/>
    <property type="match status" value="1"/>
</dbReference>
<protein>
    <submittedName>
        <fullName evidence="4">Sulfur-oxidizing protein SoxY</fullName>
    </submittedName>
</protein>
<dbReference type="Pfam" id="PF13501">
    <property type="entry name" value="SoxY"/>
    <property type="match status" value="1"/>
</dbReference>
<dbReference type="Pfam" id="PF08770">
    <property type="entry name" value="SoxZ"/>
    <property type="match status" value="1"/>
</dbReference>
<dbReference type="InterPro" id="IPR014756">
    <property type="entry name" value="Ig_E-set"/>
</dbReference>